<evidence type="ECO:0000259" key="6">
    <source>
        <dbReference type="PROSITE" id="PS50043"/>
    </source>
</evidence>
<feature type="domain" description="HTH luxR-type" evidence="6">
    <location>
        <begin position="147"/>
        <end position="212"/>
    </location>
</feature>
<protein>
    <submittedName>
        <fullName evidence="8">Response regulator receiver domain protein</fullName>
    </submittedName>
</protein>
<evidence type="ECO:0000256" key="1">
    <source>
        <dbReference type="ARBA" id="ARBA00022553"/>
    </source>
</evidence>
<evidence type="ECO:0000259" key="7">
    <source>
        <dbReference type="PROSITE" id="PS50110"/>
    </source>
</evidence>
<keyword evidence="3" id="KW-0238">DNA-binding</keyword>
<dbReference type="PANTHER" id="PTHR43214">
    <property type="entry name" value="TWO-COMPONENT RESPONSE REGULATOR"/>
    <property type="match status" value="1"/>
</dbReference>
<dbReference type="KEGG" id="mgg:MPLG2_2396"/>
<evidence type="ECO:0000313" key="9">
    <source>
        <dbReference type="Proteomes" id="UP000238164"/>
    </source>
</evidence>
<feature type="modified residue" description="4-aspartylphosphate" evidence="5">
    <location>
        <position position="54"/>
    </location>
</feature>
<name>A0A2N9JI22_9ACTN</name>
<dbReference type="SMART" id="SM00421">
    <property type="entry name" value="HTH_LUXR"/>
    <property type="match status" value="1"/>
</dbReference>
<evidence type="ECO:0000256" key="3">
    <source>
        <dbReference type="ARBA" id="ARBA00023125"/>
    </source>
</evidence>
<dbReference type="SUPFAM" id="SSF46894">
    <property type="entry name" value="C-terminal effector domain of the bipartite response regulators"/>
    <property type="match status" value="1"/>
</dbReference>
<keyword evidence="4" id="KW-0804">Transcription</keyword>
<dbReference type="InterPro" id="IPR058245">
    <property type="entry name" value="NreC/VraR/RcsB-like_REC"/>
</dbReference>
<dbReference type="Proteomes" id="UP000238164">
    <property type="component" value="Chromosome 1"/>
</dbReference>
<dbReference type="SUPFAM" id="SSF52172">
    <property type="entry name" value="CheY-like"/>
    <property type="match status" value="1"/>
</dbReference>
<dbReference type="Gene3D" id="3.40.50.2300">
    <property type="match status" value="1"/>
</dbReference>
<dbReference type="EMBL" id="LT985188">
    <property type="protein sequence ID" value="SPD87426.1"/>
    <property type="molecule type" value="Genomic_DNA"/>
</dbReference>
<keyword evidence="2" id="KW-0805">Transcription regulation</keyword>
<dbReference type="GO" id="GO:0006355">
    <property type="term" value="P:regulation of DNA-templated transcription"/>
    <property type="evidence" value="ECO:0007669"/>
    <property type="project" value="InterPro"/>
</dbReference>
<keyword evidence="9" id="KW-1185">Reference proteome</keyword>
<dbReference type="PROSITE" id="PS50110">
    <property type="entry name" value="RESPONSE_REGULATORY"/>
    <property type="match status" value="1"/>
</dbReference>
<organism evidence="8 9">
    <name type="scientific">Micropruina glycogenica</name>
    <dbReference type="NCBI Taxonomy" id="75385"/>
    <lineage>
        <taxon>Bacteria</taxon>
        <taxon>Bacillati</taxon>
        <taxon>Actinomycetota</taxon>
        <taxon>Actinomycetes</taxon>
        <taxon>Propionibacteriales</taxon>
        <taxon>Nocardioidaceae</taxon>
        <taxon>Micropruina</taxon>
    </lineage>
</organism>
<sequence length="213" mass="22334">MIAVGIVDDDPMVRTGLRFILAEDPSLEVAWQAGDGAAALAELEATPVDVLLLDIRMPGMDGLATLEALAGRAPRPKVIVLTTFSTDDYVVRALRLGADGFLLKDADPARLTDAVRRVHAGEPSLSPEVTNTLIQVAVDKPAVDPEAAAAYARLTAREREVAVLMADGLTNAQIGTRLGVSMASVKAHLSTIFAKLGVDNRVSAAMRVRAAGG</sequence>
<dbReference type="CDD" id="cd06170">
    <property type="entry name" value="LuxR_C_like"/>
    <property type="match status" value="1"/>
</dbReference>
<feature type="domain" description="Response regulatory" evidence="7">
    <location>
        <begin position="3"/>
        <end position="119"/>
    </location>
</feature>
<evidence type="ECO:0000313" key="8">
    <source>
        <dbReference type="EMBL" id="SPD87426.1"/>
    </source>
</evidence>
<dbReference type="Pfam" id="PF00196">
    <property type="entry name" value="GerE"/>
    <property type="match status" value="1"/>
</dbReference>
<dbReference type="InterPro" id="IPR039420">
    <property type="entry name" value="WalR-like"/>
</dbReference>
<dbReference type="PROSITE" id="PS50043">
    <property type="entry name" value="HTH_LUXR_2"/>
    <property type="match status" value="1"/>
</dbReference>
<evidence type="ECO:0000256" key="2">
    <source>
        <dbReference type="ARBA" id="ARBA00023015"/>
    </source>
</evidence>
<dbReference type="PRINTS" id="PR00038">
    <property type="entry name" value="HTHLUXR"/>
</dbReference>
<dbReference type="InterPro" id="IPR001789">
    <property type="entry name" value="Sig_transdc_resp-reg_receiver"/>
</dbReference>
<dbReference type="PANTHER" id="PTHR43214:SF24">
    <property type="entry name" value="TRANSCRIPTIONAL REGULATORY PROTEIN NARL-RELATED"/>
    <property type="match status" value="1"/>
</dbReference>
<dbReference type="OrthoDB" id="9808843at2"/>
<proteinExistence type="predicted"/>
<dbReference type="CDD" id="cd17535">
    <property type="entry name" value="REC_NarL-like"/>
    <property type="match status" value="1"/>
</dbReference>
<dbReference type="Pfam" id="PF00072">
    <property type="entry name" value="Response_reg"/>
    <property type="match status" value="1"/>
</dbReference>
<dbReference type="InterPro" id="IPR011006">
    <property type="entry name" value="CheY-like_superfamily"/>
</dbReference>
<evidence type="ECO:0000256" key="4">
    <source>
        <dbReference type="ARBA" id="ARBA00023163"/>
    </source>
</evidence>
<accession>A0A2N9JI22</accession>
<keyword evidence="1 5" id="KW-0597">Phosphoprotein</keyword>
<dbReference type="InterPro" id="IPR000792">
    <property type="entry name" value="Tscrpt_reg_LuxR_C"/>
</dbReference>
<gene>
    <name evidence="8" type="ORF">MPLG2_2396</name>
</gene>
<dbReference type="AlphaFoldDB" id="A0A2N9JI22"/>
<evidence type="ECO:0000256" key="5">
    <source>
        <dbReference type="PROSITE-ProRule" id="PRU00169"/>
    </source>
</evidence>
<reference evidence="8 9" key="1">
    <citation type="submission" date="2018-02" db="EMBL/GenBank/DDBJ databases">
        <authorList>
            <person name="Cohen D.B."/>
            <person name="Kent A.D."/>
        </authorList>
    </citation>
    <scope>NUCLEOTIDE SEQUENCE [LARGE SCALE GENOMIC DNA]</scope>
    <source>
        <strain evidence="8">1</strain>
    </source>
</reference>
<dbReference type="GO" id="GO:0000160">
    <property type="term" value="P:phosphorelay signal transduction system"/>
    <property type="evidence" value="ECO:0007669"/>
    <property type="project" value="InterPro"/>
</dbReference>
<dbReference type="InterPro" id="IPR016032">
    <property type="entry name" value="Sig_transdc_resp-reg_C-effctor"/>
</dbReference>
<dbReference type="GO" id="GO:0003677">
    <property type="term" value="F:DNA binding"/>
    <property type="evidence" value="ECO:0007669"/>
    <property type="project" value="UniProtKB-KW"/>
</dbReference>
<dbReference type="SMART" id="SM00448">
    <property type="entry name" value="REC"/>
    <property type="match status" value="1"/>
</dbReference>
<dbReference type="RefSeq" id="WP_105186161.1">
    <property type="nucleotide sequence ID" value="NZ_BAAAGO010000021.1"/>
</dbReference>